<evidence type="ECO:0000256" key="2">
    <source>
        <dbReference type="ARBA" id="ARBA00022737"/>
    </source>
</evidence>
<feature type="domain" description="SIS" evidence="3">
    <location>
        <begin position="26"/>
        <end position="178"/>
    </location>
</feature>
<accession>A0A5B2W0P4</accession>
<dbReference type="Pfam" id="PF01380">
    <property type="entry name" value="SIS"/>
    <property type="match status" value="2"/>
</dbReference>
<proteinExistence type="predicted"/>
<reference evidence="4 5" key="2">
    <citation type="submission" date="2019-09" db="EMBL/GenBank/DDBJ databases">
        <authorList>
            <person name="Jin C."/>
        </authorList>
    </citation>
    <scope>NUCLEOTIDE SEQUENCE [LARGE SCALE GENOMIC DNA]</scope>
    <source>
        <strain evidence="4 5">BN140002</strain>
    </source>
</reference>
<dbReference type="PANTHER" id="PTHR10937">
    <property type="entry name" value="GLUCOSAMINE--FRUCTOSE-6-PHOSPHATE AMINOTRANSFERASE, ISOMERIZING"/>
    <property type="match status" value="1"/>
</dbReference>
<dbReference type="PANTHER" id="PTHR10937:SF8">
    <property type="entry name" value="AMINOTRANSFERASE-RELATED"/>
    <property type="match status" value="1"/>
</dbReference>
<evidence type="ECO:0000259" key="3">
    <source>
        <dbReference type="PROSITE" id="PS51464"/>
    </source>
</evidence>
<keyword evidence="2" id="KW-0677">Repeat</keyword>
<dbReference type="GO" id="GO:0008483">
    <property type="term" value="F:transaminase activity"/>
    <property type="evidence" value="ECO:0007669"/>
    <property type="project" value="UniProtKB-KW"/>
</dbReference>
<dbReference type="InterPro" id="IPR001347">
    <property type="entry name" value="SIS_dom"/>
</dbReference>
<dbReference type="AlphaFoldDB" id="A0A5B2W0P4"/>
<name>A0A5B2W0P4_9HYPH</name>
<dbReference type="Gene3D" id="3.40.50.10490">
    <property type="entry name" value="Glucose-6-phosphate isomerase like protein, domain 1"/>
    <property type="match status" value="2"/>
</dbReference>
<dbReference type="Proteomes" id="UP000323142">
    <property type="component" value="Unassembled WGS sequence"/>
</dbReference>
<dbReference type="PROSITE" id="PS51464">
    <property type="entry name" value="SIS"/>
    <property type="match status" value="2"/>
</dbReference>
<sequence length="333" mass="34339">MLREVREIPAALTAALAGRAGRFAELAERYRAAPPRLLVFCGRGSSGHAGMLLRYLAETRLGIPVSASAPSVVTSFDRVARLDGAWFVVISQSGGSPDLVAATRAARAGGALTIAILNDTASPVAGEAEIVLPMGAGAEVSVAATKSVATSMAISAGLVAAIARDEALDASLDRLPERARAALALDWPALVDDLQGARCAFVTARGFGLGSARELALKMAETLRLPALAYSAAELLHGPRAAIARDTPVLALRVEDATAPAVDTLVEALRSAGVPVHLCGGAAGSLSWIGDDHPVTDAIAMLVPAYRAIEAGARRLGFDPDRPPYLSKVTRTL</sequence>
<reference evidence="4 5" key="1">
    <citation type="submission" date="2019-09" db="EMBL/GenBank/DDBJ databases">
        <title>Salinarimonas rosea gen. nov., sp. nov., a new member of the a-2 subgroup of the Proteobacteria.</title>
        <authorList>
            <person name="Liu J."/>
        </authorList>
    </citation>
    <scope>NUCLEOTIDE SEQUENCE [LARGE SCALE GENOMIC DNA]</scope>
    <source>
        <strain evidence="4 5">BN140002</strain>
    </source>
</reference>
<feature type="domain" description="SIS" evidence="3">
    <location>
        <begin position="190"/>
        <end position="318"/>
    </location>
</feature>
<dbReference type="CDD" id="cd05009">
    <property type="entry name" value="SIS_GlmS_GlmD_2"/>
    <property type="match status" value="1"/>
</dbReference>
<evidence type="ECO:0000313" key="4">
    <source>
        <dbReference type="EMBL" id="KAA2244290.1"/>
    </source>
</evidence>
<dbReference type="SUPFAM" id="SSF53697">
    <property type="entry name" value="SIS domain"/>
    <property type="match status" value="1"/>
</dbReference>
<dbReference type="RefSeq" id="WP_149815193.1">
    <property type="nucleotide sequence ID" value="NZ_VUOA01000003.1"/>
</dbReference>
<dbReference type="InterPro" id="IPR035466">
    <property type="entry name" value="GlmS/AgaS_SIS"/>
</dbReference>
<dbReference type="InterPro" id="IPR046348">
    <property type="entry name" value="SIS_dom_sf"/>
</dbReference>
<evidence type="ECO:0000313" key="5">
    <source>
        <dbReference type="Proteomes" id="UP000323142"/>
    </source>
</evidence>
<protein>
    <submittedName>
        <fullName evidence="4">SIS domain-containing protein</fullName>
    </submittedName>
</protein>
<dbReference type="EMBL" id="VUOA01000003">
    <property type="protein sequence ID" value="KAA2244290.1"/>
    <property type="molecule type" value="Genomic_DNA"/>
</dbReference>
<gene>
    <name evidence="4" type="ORF">F0L46_01010</name>
</gene>
<dbReference type="OrthoDB" id="9761808at2"/>
<dbReference type="GO" id="GO:1901135">
    <property type="term" value="P:carbohydrate derivative metabolic process"/>
    <property type="evidence" value="ECO:0007669"/>
    <property type="project" value="InterPro"/>
</dbReference>
<keyword evidence="1" id="KW-0032">Aminotransferase</keyword>
<keyword evidence="1" id="KW-0808">Transferase</keyword>
<comment type="caution">
    <text evidence="4">The sequence shown here is derived from an EMBL/GenBank/DDBJ whole genome shotgun (WGS) entry which is preliminary data.</text>
</comment>
<evidence type="ECO:0000256" key="1">
    <source>
        <dbReference type="ARBA" id="ARBA00022576"/>
    </source>
</evidence>
<dbReference type="InterPro" id="IPR035490">
    <property type="entry name" value="GlmS/FrlB_SIS"/>
</dbReference>
<organism evidence="4 5">
    <name type="scientific">Salinarimonas soli</name>
    <dbReference type="NCBI Taxonomy" id="1638099"/>
    <lineage>
        <taxon>Bacteria</taxon>
        <taxon>Pseudomonadati</taxon>
        <taxon>Pseudomonadota</taxon>
        <taxon>Alphaproteobacteria</taxon>
        <taxon>Hyphomicrobiales</taxon>
        <taxon>Salinarimonadaceae</taxon>
        <taxon>Salinarimonas</taxon>
    </lineage>
</organism>
<dbReference type="GO" id="GO:0097367">
    <property type="term" value="F:carbohydrate derivative binding"/>
    <property type="evidence" value="ECO:0007669"/>
    <property type="project" value="InterPro"/>
</dbReference>
<keyword evidence="5" id="KW-1185">Reference proteome</keyword>
<dbReference type="CDD" id="cd05008">
    <property type="entry name" value="SIS_GlmS_GlmD_1"/>
    <property type="match status" value="1"/>
</dbReference>